<proteinExistence type="predicted"/>
<dbReference type="SUPFAM" id="SSF55620">
    <property type="entry name" value="Tetrahydrobiopterin biosynthesis enzymes-like"/>
    <property type="match status" value="1"/>
</dbReference>
<dbReference type="PANTHER" id="PTHR34354">
    <property type="entry name" value="NADPH-DEPENDENT 7-CYANO-7-DEAZAGUANINE REDUCTASE"/>
    <property type="match status" value="1"/>
</dbReference>
<dbReference type="NCBIfam" id="TIGR03138">
    <property type="entry name" value="QueF"/>
    <property type="match status" value="1"/>
</dbReference>
<dbReference type="Gene3D" id="3.30.1130.10">
    <property type="match status" value="2"/>
</dbReference>
<accession>A0A381PSV3</accession>
<dbReference type="InterPro" id="IPR016428">
    <property type="entry name" value="QueF_type2"/>
</dbReference>
<evidence type="ECO:0000259" key="5">
    <source>
        <dbReference type="Pfam" id="PF14819"/>
    </source>
</evidence>
<dbReference type="InterPro" id="IPR050084">
    <property type="entry name" value="NADPH_dep_7-cyano-7-deazaG_red"/>
</dbReference>
<feature type="domain" description="NADPH-dependent 7-cyano-7-deazaguanine reductase N-terminal" evidence="5">
    <location>
        <begin position="12"/>
        <end position="120"/>
    </location>
</feature>
<evidence type="ECO:0000313" key="6">
    <source>
        <dbReference type="EMBL" id="SUZ69137.1"/>
    </source>
</evidence>
<dbReference type="GO" id="GO:0005737">
    <property type="term" value="C:cytoplasm"/>
    <property type="evidence" value="ECO:0007669"/>
    <property type="project" value="InterPro"/>
</dbReference>
<dbReference type="Pfam" id="PF14819">
    <property type="entry name" value="QueF_N"/>
    <property type="match status" value="1"/>
</dbReference>
<name>A0A381PSV3_9ZZZZ</name>
<dbReference type="GO" id="GO:0008616">
    <property type="term" value="P:tRNA queuosine(34) biosynthetic process"/>
    <property type="evidence" value="ECO:0007669"/>
    <property type="project" value="UniProtKB-KW"/>
</dbReference>
<evidence type="ECO:0000256" key="3">
    <source>
        <dbReference type="ARBA" id="ARBA00022857"/>
    </source>
</evidence>
<organism evidence="6">
    <name type="scientific">marine metagenome</name>
    <dbReference type="NCBI Taxonomy" id="408172"/>
    <lineage>
        <taxon>unclassified sequences</taxon>
        <taxon>metagenomes</taxon>
        <taxon>ecological metagenomes</taxon>
    </lineage>
</organism>
<gene>
    <name evidence="6" type="ORF">METZ01_LOCUS21991</name>
</gene>
<keyword evidence="1" id="KW-0963">Cytoplasm</keyword>
<evidence type="ECO:0000256" key="4">
    <source>
        <dbReference type="ARBA" id="ARBA00023002"/>
    </source>
</evidence>
<dbReference type="AlphaFoldDB" id="A0A381PSV3"/>
<protein>
    <recommendedName>
        <fullName evidence="5">NADPH-dependent 7-cyano-7-deazaguanine reductase N-terminal domain-containing protein</fullName>
    </recommendedName>
</protein>
<dbReference type="EMBL" id="UINC01001053">
    <property type="protein sequence ID" value="SUZ69137.1"/>
    <property type="molecule type" value="Genomic_DNA"/>
</dbReference>
<dbReference type="GO" id="GO:0033739">
    <property type="term" value="F:preQ1 synthase activity"/>
    <property type="evidence" value="ECO:0007669"/>
    <property type="project" value="InterPro"/>
</dbReference>
<dbReference type="Pfam" id="PF14489">
    <property type="entry name" value="QueF"/>
    <property type="match status" value="1"/>
</dbReference>
<dbReference type="PANTHER" id="PTHR34354:SF1">
    <property type="entry name" value="NADPH-DEPENDENT 7-CYANO-7-DEAZAGUANINE REDUCTASE"/>
    <property type="match status" value="1"/>
</dbReference>
<reference evidence="6" key="1">
    <citation type="submission" date="2018-05" db="EMBL/GenBank/DDBJ databases">
        <authorList>
            <person name="Lanie J.A."/>
            <person name="Ng W.-L."/>
            <person name="Kazmierczak K.M."/>
            <person name="Andrzejewski T.M."/>
            <person name="Davidsen T.M."/>
            <person name="Wayne K.J."/>
            <person name="Tettelin H."/>
            <person name="Glass J.I."/>
            <person name="Rusch D."/>
            <person name="Podicherti R."/>
            <person name="Tsui H.-C.T."/>
            <person name="Winkler M.E."/>
        </authorList>
    </citation>
    <scope>NUCLEOTIDE SEQUENCE</scope>
</reference>
<keyword evidence="3" id="KW-0521">NADP</keyword>
<dbReference type="InterPro" id="IPR029500">
    <property type="entry name" value="QueF"/>
</dbReference>
<dbReference type="InterPro" id="IPR043133">
    <property type="entry name" value="GTP-CH-I_C/QueF"/>
</dbReference>
<dbReference type="PIRSF" id="PIRSF004750">
    <property type="entry name" value="Nitrile_oxidored_YqcD_prd"/>
    <property type="match status" value="1"/>
</dbReference>
<keyword evidence="2" id="KW-0671">Queuosine biosynthesis</keyword>
<keyword evidence="4" id="KW-0560">Oxidoreductase</keyword>
<evidence type="ECO:0000256" key="1">
    <source>
        <dbReference type="ARBA" id="ARBA00022490"/>
    </source>
</evidence>
<sequence>MNKHLLGIHTAYPEKYSPEILFPISRKESREKIGIKNQMPFNGLDIWNAWEFSWIGKNGIPRVGKITIKIPADSENIIESKSLKLYLNSFTMVQHNSLSELTQLIKNDLDVITQSSIRIDIETNINAESLNPKPLPGLCIDKKLKKFSEKKSPEPQLLKVCGKKNINEILHSHLLKSNCPITNQPDTGSLLIQYQGKQIESSTLLRYILSFRQHNDFHESCVEKMFVDIKEYCKTESLAVQAFYSRRGGIDINPFRSDTKIKAADIRTWRQ</sequence>
<evidence type="ECO:0000256" key="2">
    <source>
        <dbReference type="ARBA" id="ARBA00022785"/>
    </source>
</evidence>
<dbReference type="InterPro" id="IPR029139">
    <property type="entry name" value="QueF_N"/>
</dbReference>